<keyword evidence="2" id="KW-1133">Transmembrane helix</keyword>
<name>K0SK56_THAOC</name>
<evidence type="ECO:0000256" key="2">
    <source>
        <dbReference type="SAM" id="Phobius"/>
    </source>
</evidence>
<feature type="region of interest" description="Disordered" evidence="1">
    <location>
        <begin position="1"/>
        <end position="167"/>
    </location>
</feature>
<evidence type="ECO:0000313" key="3">
    <source>
        <dbReference type="EMBL" id="EJK66648.1"/>
    </source>
</evidence>
<dbReference type="Proteomes" id="UP000266841">
    <property type="component" value="Unassembled WGS sequence"/>
</dbReference>
<dbReference type="eggNOG" id="ENOG502S6KT">
    <property type="taxonomic scope" value="Eukaryota"/>
</dbReference>
<evidence type="ECO:0000256" key="1">
    <source>
        <dbReference type="SAM" id="MobiDB-lite"/>
    </source>
</evidence>
<comment type="caution">
    <text evidence="3">The sequence shown here is derived from an EMBL/GenBank/DDBJ whole genome shotgun (WGS) entry which is preliminary data.</text>
</comment>
<keyword evidence="2" id="KW-0812">Transmembrane</keyword>
<dbReference type="AlphaFoldDB" id="K0SK56"/>
<keyword evidence="4" id="KW-1185">Reference proteome</keyword>
<feature type="compositionally biased region" description="Low complexity" evidence="1">
    <location>
        <begin position="52"/>
        <end position="70"/>
    </location>
</feature>
<proteinExistence type="predicted"/>
<evidence type="ECO:0000313" key="4">
    <source>
        <dbReference type="Proteomes" id="UP000266841"/>
    </source>
</evidence>
<protein>
    <submittedName>
        <fullName evidence="3">Uncharacterized protein</fullName>
    </submittedName>
</protein>
<dbReference type="EMBL" id="AGNL01014579">
    <property type="protein sequence ID" value="EJK66648.1"/>
    <property type="molecule type" value="Genomic_DNA"/>
</dbReference>
<organism evidence="3 4">
    <name type="scientific">Thalassiosira oceanica</name>
    <name type="common">Marine diatom</name>
    <dbReference type="NCBI Taxonomy" id="159749"/>
    <lineage>
        <taxon>Eukaryota</taxon>
        <taxon>Sar</taxon>
        <taxon>Stramenopiles</taxon>
        <taxon>Ochrophyta</taxon>
        <taxon>Bacillariophyta</taxon>
        <taxon>Coscinodiscophyceae</taxon>
        <taxon>Thalassiosirophycidae</taxon>
        <taxon>Thalassiosirales</taxon>
        <taxon>Thalassiosiraceae</taxon>
        <taxon>Thalassiosira</taxon>
    </lineage>
</organism>
<feature type="transmembrane region" description="Helical" evidence="2">
    <location>
        <begin position="329"/>
        <end position="347"/>
    </location>
</feature>
<reference evidence="3 4" key="1">
    <citation type="journal article" date="2012" name="Genome Biol.">
        <title>Genome and low-iron response of an oceanic diatom adapted to chronic iron limitation.</title>
        <authorList>
            <person name="Lommer M."/>
            <person name="Specht M."/>
            <person name="Roy A.S."/>
            <person name="Kraemer L."/>
            <person name="Andreson R."/>
            <person name="Gutowska M.A."/>
            <person name="Wolf J."/>
            <person name="Bergner S.V."/>
            <person name="Schilhabel M.B."/>
            <person name="Klostermeier U.C."/>
            <person name="Beiko R.G."/>
            <person name="Rosenstiel P."/>
            <person name="Hippler M."/>
            <person name="Laroche J."/>
        </authorList>
    </citation>
    <scope>NUCLEOTIDE SEQUENCE [LARGE SCALE GENOMIC DNA]</scope>
    <source>
        <strain evidence="3 4">CCMP1005</strain>
    </source>
</reference>
<accession>K0SK56</accession>
<keyword evidence="2" id="KW-0472">Membrane</keyword>
<feature type="transmembrane region" description="Helical" evidence="2">
    <location>
        <begin position="359"/>
        <end position="379"/>
    </location>
</feature>
<sequence length="387" mass="42462">MNEEEENHQRCTSADDAVPASCENDPPQPLAAEIDSVSTDMTQEKDLAKALQQDGDNGPPDPIPIQQQEQLAFGDEEVEEHESALSIVEEDSDRAPIPIQQQEQQLDDAKRKAKAEISTANGARGGDERDSTTELVAEEMEEDIKPGILGESGEEEAPSMSTPRLRSRPSLCLADCDVNDPPVPIQQQEQLLALDDKAVKNKEKQEAKAEEQKYFVDEEGSDRATILAHQQMQTTPELSTANGASGMDEKDSATEPTIEEMEGGEVNLRPAVRSRVGASLGELEEGYIEVTTITIPTQNDAANDRFVMHTMWTRLQTLADRVRNNWKQILWLTILLIASAIIVGIVWGGRRNKSSAELIYALVITFAIIVGIIFVALLGTNMCVTSL</sequence>
<gene>
    <name evidence="3" type="ORF">THAOC_12416</name>
</gene>
<feature type="region of interest" description="Disordered" evidence="1">
    <location>
        <begin position="236"/>
        <end position="257"/>
    </location>
</feature>